<dbReference type="Pfam" id="PF25683">
    <property type="entry name" value="URGCP_GTPase"/>
    <property type="match status" value="1"/>
</dbReference>
<dbReference type="Proteomes" id="UP000682733">
    <property type="component" value="Unassembled WGS sequence"/>
</dbReference>
<dbReference type="SUPFAM" id="SSF52540">
    <property type="entry name" value="P-loop containing nucleoside triphosphate hydrolases"/>
    <property type="match status" value="1"/>
</dbReference>
<gene>
    <name evidence="2" type="ORF">OVA965_LOCUS18501</name>
    <name evidence="3" type="ORF">TMI583_LOCUS18513</name>
</gene>
<comment type="caution">
    <text evidence="2">The sequence shown here is derived from an EMBL/GenBank/DDBJ whole genome shotgun (WGS) entry which is preliminary data.</text>
</comment>
<dbReference type="InterPro" id="IPR027417">
    <property type="entry name" value="P-loop_NTPase"/>
</dbReference>
<reference evidence="2" key="1">
    <citation type="submission" date="2021-02" db="EMBL/GenBank/DDBJ databases">
        <authorList>
            <person name="Nowell W R."/>
        </authorList>
    </citation>
    <scope>NUCLEOTIDE SEQUENCE</scope>
</reference>
<protein>
    <recommendedName>
        <fullName evidence="1">VLIG-type G domain-containing protein</fullName>
    </recommendedName>
</protein>
<dbReference type="InterPro" id="IPR052986">
    <property type="entry name" value="VLIG_GTPase"/>
</dbReference>
<evidence type="ECO:0000313" key="2">
    <source>
        <dbReference type="EMBL" id="CAF1083978.1"/>
    </source>
</evidence>
<dbReference type="AlphaFoldDB" id="A0A8S2E002"/>
<dbReference type="Proteomes" id="UP000677228">
    <property type="component" value="Unassembled WGS sequence"/>
</dbReference>
<dbReference type="EMBL" id="CAJNOK010009217">
    <property type="protein sequence ID" value="CAF1083978.1"/>
    <property type="molecule type" value="Genomic_DNA"/>
</dbReference>
<feature type="non-terminal residue" evidence="2">
    <location>
        <position position="1"/>
    </location>
</feature>
<evidence type="ECO:0000313" key="4">
    <source>
        <dbReference type="Proteomes" id="UP000677228"/>
    </source>
</evidence>
<dbReference type="EMBL" id="CAJOBA010009234">
    <property type="protein sequence ID" value="CAF3846594.1"/>
    <property type="molecule type" value="Genomic_DNA"/>
</dbReference>
<dbReference type="InterPro" id="IPR030383">
    <property type="entry name" value="G_VLIG_dom"/>
</dbReference>
<dbReference type="GO" id="GO:0005525">
    <property type="term" value="F:GTP binding"/>
    <property type="evidence" value="ECO:0007669"/>
    <property type="project" value="InterPro"/>
</dbReference>
<dbReference type="PANTHER" id="PTHR14819">
    <property type="entry name" value="GTP-BINDING"/>
    <property type="match status" value="1"/>
</dbReference>
<proteinExistence type="predicted"/>
<dbReference type="Gene3D" id="3.40.50.300">
    <property type="entry name" value="P-loop containing nucleotide triphosphate hydrolases"/>
    <property type="match status" value="1"/>
</dbReference>
<dbReference type="PANTHER" id="PTHR14819:SF25">
    <property type="entry name" value="CHROMOSOME UNDETERMINED SCAFFOLD_52, WHOLE GENOME SHOTGUN SEQUENCE"/>
    <property type="match status" value="1"/>
</dbReference>
<evidence type="ECO:0000313" key="3">
    <source>
        <dbReference type="EMBL" id="CAF3846594.1"/>
    </source>
</evidence>
<feature type="domain" description="VLIG-type G" evidence="1">
    <location>
        <begin position="51"/>
        <end position="292"/>
    </location>
</feature>
<organism evidence="2 4">
    <name type="scientific">Didymodactylos carnosus</name>
    <dbReference type="NCBI Taxonomy" id="1234261"/>
    <lineage>
        <taxon>Eukaryota</taxon>
        <taxon>Metazoa</taxon>
        <taxon>Spiralia</taxon>
        <taxon>Gnathifera</taxon>
        <taxon>Rotifera</taxon>
        <taxon>Eurotatoria</taxon>
        <taxon>Bdelloidea</taxon>
        <taxon>Philodinida</taxon>
        <taxon>Philodinidae</taxon>
        <taxon>Didymodactylos</taxon>
    </lineage>
</organism>
<dbReference type="PROSITE" id="PS51717">
    <property type="entry name" value="G_VLIG"/>
    <property type="match status" value="1"/>
</dbReference>
<accession>A0A8S2E002</accession>
<name>A0A8S2E002_9BILA</name>
<sequence length="1050" mass="121362">MLDKYQNMFERLADRISQLVYKGFAIHILRSRPLYSQSRLMENIIKRLRVSGRLAVLTVIGEQSSAKSSLLNSTFGCNFRVSSGRCTIGVYLGIAYYKDMTIVILDTEGLLSLEESGSIFDNQMITMAILSSHIVLINHKGELSSSLEGLIGMSIYAKLQLQSSPLKPKLLFVLRDQMDRNKKIFCEQLTQFKDNLQTSSRFLKVSIDDELEIKHENIVLLPSAFSEDINSDLNIEQRWRNQTFPIKINELRLNIFHSLNEQIIKQSHGHKDFDYLYNKLTNNWKSIDELGQGLLMCKTLYELSTSNELKDIAKKIIIMKSTSLLNEGKLLLDSELEKQKQLIISNENINNADIYLKQFIQQGKSKLENLTTRLVHEANDEYDYNTQKSYFIDLKERINKNIEPSIRCNQQLLVQRFEEDSYTIAQTNATTHVQKQLLDSAKQYFDKETRTKTNINELENALNKRHDELVKEFRQSLNSFKKSQNDVTQTILNNYNRLVEGRRGTALKTDIYNRCPTLDIDKYHTYCHGLNILFDYIRTYLSNPEKDEKKPSCLDFLFNSSNSNTKCLWEDLRINMDWFVDHRDDDKNKSIFKTVVKNLIPQLNQNILGMLSTLKLSYSDPQTIMSLISHVDNAMNGQTSCIQQNFKDLSIVRITWDLIVIALRLLIDEAIKIVDLKHKELRKAISNLDKWKQDIKDQFIVMENSSEQGRKFKQDLENQIISEIVRIYKQKTSDAIGLNISTSTHIETEKIARSAYDESIGSQPPNGDNILKYVYDINRYYLEIALEKVQLSKDNIVNDQISKLKIIMNDCIKQAINVVKENQCRNVKEVYIEVAKQLDVVLPGFTASEMIGIAAEIGNPDRFIQAFRQTESSQDEMEKQIDRLRPEFDAVATESCETTIRTRLGCQTCCPNCGAKCDNPELIHENHRSTEHIAMAFKGVKHHNIHTPTLELCYQQLQTGAFIVGNEKFTPRRKYYEDRASGWLADLDLKFQNGALRSESYPPPEQRRAWMAVRNVLVAHYKMTDHTSYDNDMYPSSILSLPSGYTPKWK</sequence>
<evidence type="ECO:0000259" key="1">
    <source>
        <dbReference type="PROSITE" id="PS51717"/>
    </source>
</evidence>